<dbReference type="AlphaFoldDB" id="A0A264VSB0"/>
<dbReference type="EMBL" id="NOWC01000014">
    <property type="protein sequence ID" value="OZS74185.1"/>
    <property type="molecule type" value="Genomic_DNA"/>
</dbReference>
<sequence>MKAQNEFEKFYEEIKSKDISGFSHNFIHDNNVYFHATDLNLLEKILKEGFSSKESNWGALCCYFGKSFWSSLEHVKSKYDNCVVFAVDLTYLFESNNGIEYEIVPSAHEIKVKNSVPKECIIGYISV</sequence>
<gene>
    <name evidence="1" type="ORF">CHI95_12740</name>
</gene>
<dbReference type="RefSeq" id="WP_094961805.1">
    <property type="nucleotide sequence ID" value="NZ_NOWC01000014.1"/>
</dbReference>
<name>A0A264VSB0_PRORE</name>
<protein>
    <submittedName>
        <fullName evidence="1">Uncharacterized protein</fullName>
    </submittedName>
</protein>
<evidence type="ECO:0000313" key="1">
    <source>
        <dbReference type="EMBL" id="OZS74185.1"/>
    </source>
</evidence>
<dbReference type="Proteomes" id="UP000216001">
    <property type="component" value="Unassembled WGS sequence"/>
</dbReference>
<evidence type="ECO:0000313" key="2">
    <source>
        <dbReference type="Proteomes" id="UP000216001"/>
    </source>
</evidence>
<proteinExistence type="predicted"/>
<reference evidence="1 2" key="1">
    <citation type="submission" date="2017-07" db="EMBL/GenBank/DDBJ databases">
        <title>blaIMP-27 on transferable plasmids in Proteus mirabilis and Providencia rettgeri.</title>
        <authorList>
            <person name="Potter R."/>
        </authorList>
    </citation>
    <scope>NUCLEOTIDE SEQUENCE [LARGE SCALE GENOMIC DNA]</scope>
    <source>
        <strain evidence="1 2">PR1</strain>
    </source>
</reference>
<organism evidence="1 2">
    <name type="scientific">Providencia rettgeri</name>
    <dbReference type="NCBI Taxonomy" id="587"/>
    <lineage>
        <taxon>Bacteria</taxon>
        <taxon>Pseudomonadati</taxon>
        <taxon>Pseudomonadota</taxon>
        <taxon>Gammaproteobacteria</taxon>
        <taxon>Enterobacterales</taxon>
        <taxon>Morganellaceae</taxon>
        <taxon>Providencia</taxon>
    </lineage>
</organism>
<accession>A0A264VSB0</accession>
<comment type="caution">
    <text evidence="1">The sequence shown here is derived from an EMBL/GenBank/DDBJ whole genome shotgun (WGS) entry which is preliminary data.</text>
</comment>